<dbReference type="Proteomes" id="UP001195483">
    <property type="component" value="Unassembled WGS sequence"/>
</dbReference>
<dbReference type="SMART" id="SM00955">
    <property type="entry name" value="RNB"/>
    <property type="match status" value="1"/>
</dbReference>
<dbReference type="InterPro" id="IPR050180">
    <property type="entry name" value="RNR_Ribonuclease"/>
</dbReference>
<reference evidence="3" key="1">
    <citation type="journal article" date="2021" name="Genome Biol. Evol.">
        <title>A High-Quality Reference Genome for a Parasitic Bivalve with Doubly Uniparental Inheritance (Bivalvia: Unionida).</title>
        <authorList>
            <person name="Smith C.H."/>
        </authorList>
    </citation>
    <scope>NUCLEOTIDE SEQUENCE</scope>
    <source>
        <strain evidence="3">CHS0354</strain>
    </source>
</reference>
<proteinExistence type="predicted"/>
<feature type="domain" description="RNB" evidence="2">
    <location>
        <begin position="175"/>
        <end position="420"/>
    </location>
</feature>
<dbReference type="GO" id="GO:0003723">
    <property type="term" value="F:RNA binding"/>
    <property type="evidence" value="ECO:0007669"/>
    <property type="project" value="InterPro"/>
</dbReference>
<accession>A0AAE0T5H8</accession>
<dbReference type="EMBL" id="JAEAOA010000186">
    <property type="protein sequence ID" value="KAK3604147.1"/>
    <property type="molecule type" value="Genomic_DNA"/>
</dbReference>
<protein>
    <recommendedName>
        <fullName evidence="2">RNB domain-containing protein</fullName>
    </recommendedName>
</protein>
<organism evidence="3 4">
    <name type="scientific">Potamilus streckersoni</name>
    <dbReference type="NCBI Taxonomy" id="2493646"/>
    <lineage>
        <taxon>Eukaryota</taxon>
        <taxon>Metazoa</taxon>
        <taxon>Spiralia</taxon>
        <taxon>Lophotrochozoa</taxon>
        <taxon>Mollusca</taxon>
        <taxon>Bivalvia</taxon>
        <taxon>Autobranchia</taxon>
        <taxon>Heteroconchia</taxon>
        <taxon>Palaeoheterodonta</taxon>
        <taxon>Unionida</taxon>
        <taxon>Unionoidea</taxon>
        <taxon>Unionidae</taxon>
        <taxon>Ambleminae</taxon>
        <taxon>Lampsilini</taxon>
        <taxon>Potamilus</taxon>
    </lineage>
</organism>
<dbReference type="InterPro" id="IPR001900">
    <property type="entry name" value="RNase_II/R"/>
</dbReference>
<name>A0AAE0T5H8_9BIVA</name>
<dbReference type="SUPFAM" id="SSF50249">
    <property type="entry name" value="Nucleic acid-binding proteins"/>
    <property type="match status" value="1"/>
</dbReference>
<sequence>MHRMLPDRDHSFSEPEISKSAIKKSPEHRSKSKSGASESGFMIPGKTPRAYIPRTGDALPVSVPEKFCPKLHPWCAVSLDYDTKNHQYLVSAVKNYPVRQFPGIAGIYSIKKNTDVSKDTVGTFRVFHAASVSQITTQKEELFSTLDIPSDFSARALKETEALPERVSYNPDNGRRDLRHLPFITVDGKDAKDFDDAIYAEPLKEGWQLYIAVADVAEYITEDSVLDKESQLRGNSYYLAKDVFPMLPEKLSNHLCSLKPDVNRNVMICEVTTDKTGTPLKTDIYPAIIKSAARVTYEEADIGFETGKWRTALIDMGIDRRLSMYKKIAYTLKQKRIRRGMIEFRFPEYYIEFTPDRQVEDIRTAYQTPAMELIEHFMLEANEAVAEFGLKHRIPLLFRNHAKPNTVRYSCCQPRWNIWVSR</sequence>
<feature type="region of interest" description="Disordered" evidence="1">
    <location>
        <begin position="1"/>
        <end position="46"/>
    </location>
</feature>
<evidence type="ECO:0000256" key="1">
    <source>
        <dbReference type="SAM" id="MobiDB-lite"/>
    </source>
</evidence>
<dbReference type="GO" id="GO:0005829">
    <property type="term" value="C:cytosol"/>
    <property type="evidence" value="ECO:0007669"/>
    <property type="project" value="TreeGrafter"/>
</dbReference>
<dbReference type="PANTHER" id="PTHR23355:SF9">
    <property type="entry name" value="DIS3-LIKE EXONUCLEASE 2"/>
    <property type="match status" value="1"/>
</dbReference>
<dbReference type="AlphaFoldDB" id="A0AAE0T5H8"/>
<dbReference type="Pfam" id="PF00773">
    <property type="entry name" value="RNB"/>
    <property type="match status" value="1"/>
</dbReference>
<evidence type="ECO:0000313" key="4">
    <source>
        <dbReference type="Proteomes" id="UP001195483"/>
    </source>
</evidence>
<keyword evidence="4" id="KW-1185">Reference proteome</keyword>
<dbReference type="GO" id="GO:0004540">
    <property type="term" value="F:RNA nuclease activity"/>
    <property type="evidence" value="ECO:0007669"/>
    <property type="project" value="InterPro"/>
</dbReference>
<feature type="compositionally biased region" description="Basic and acidic residues" evidence="1">
    <location>
        <begin position="1"/>
        <end position="17"/>
    </location>
</feature>
<gene>
    <name evidence="3" type="ORF">CHS0354_001954</name>
</gene>
<comment type="caution">
    <text evidence="3">The sequence shown here is derived from an EMBL/GenBank/DDBJ whole genome shotgun (WGS) entry which is preliminary data.</text>
</comment>
<dbReference type="GO" id="GO:0006402">
    <property type="term" value="P:mRNA catabolic process"/>
    <property type="evidence" value="ECO:0007669"/>
    <property type="project" value="TreeGrafter"/>
</dbReference>
<reference evidence="3" key="3">
    <citation type="submission" date="2023-05" db="EMBL/GenBank/DDBJ databases">
        <authorList>
            <person name="Smith C.H."/>
        </authorList>
    </citation>
    <scope>NUCLEOTIDE SEQUENCE</scope>
    <source>
        <strain evidence="3">CHS0354</strain>
        <tissue evidence="3">Mantle</tissue>
    </source>
</reference>
<dbReference type="PANTHER" id="PTHR23355">
    <property type="entry name" value="RIBONUCLEASE"/>
    <property type="match status" value="1"/>
</dbReference>
<evidence type="ECO:0000259" key="2">
    <source>
        <dbReference type="SMART" id="SM00955"/>
    </source>
</evidence>
<reference evidence="3" key="2">
    <citation type="journal article" date="2021" name="Genome Biol. Evol.">
        <title>Developing a high-quality reference genome for a parasitic bivalve with doubly uniparental inheritance (Bivalvia: Unionida).</title>
        <authorList>
            <person name="Smith C.H."/>
        </authorList>
    </citation>
    <scope>NUCLEOTIDE SEQUENCE</scope>
    <source>
        <strain evidence="3">CHS0354</strain>
        <tissue evidence="3">Mantle</tissue>
    </source>
</reference>
<evidence type="ECO:0000313" key="3">
    <source>
        <dbReference type="EMBL" id="KAK3604147.1"/>
    </source>
</evidence>
<dbReference type="InterPro" id="IPR012340">
    <property type="entry name" value="NA-bd_OB-fold"/>
</dbReference>